<dbReference type="RefSeq" id="WP_289963760.1">
    <property type="nucleotide sequence ID" value="NZ_JAUEOZ010000002.1"/>
</dbReference>
<feature type="binding site" evidence="6">
    <location>
        <position position="67"/>
    </location>
    <ligand>
        <name>[4Fe-4S] cluster</name>
        <dbReference type="ChEBI" id="CHEBI:49883"/>
        <label>2</label>
    </ligand>
</feature>
<keyword evidence="5 6" id="KW-0411">Iron-sulfur</keyword>
<evidence type="ECO:0000256" key="3">
    <source>
        <dbReference type="ARBA" id="ARBA00022737"/>
    </source>
</evidence>
<dbReference type="SUPFAM" id="SSF54862">
    <property type="entry name" value="4Fe-4S ferredoxins"/>
    <property type="match status" value="1"/>
</dbReference>
<feature type="binding site" evidence="6">
    <location>
        <position position="70"/>
    </location>
    <ligand>
        <name>[4Fe-4S] cluster</name>
        <dbReference type="ChEBI" id="CHEBI:49883"/>
        <label>2</label>
    </ligand>
</feature>
<comment type="cofactor">
    <cofactor evidence="6">
        <name>[4Fe-4S] cluster</name>
        <dbReference type="ChEBI" id="CHEBI:49883"/>
    </cofactor>
</comment>
<comment type="subcellular location">
    <subcellularLocation>
        <location evidence="6">Cytoplasm</location>
    </subcellularLocation>
</comment>
<feature type="domain" description="4Fe-4S ferredoxin-type" evidence="7">
    <location>
        <begin position="130"/>
        <end position="159"/>
    </location>
</feature>
<feature type="binding site" evidence="6">
    <location>
        <position position="73"/>
    </location>
    <ligand>
        <name>[4Fe-4S] cluster</name>
        <dbReference type="ChEBI" id="CHEBI:49883"/>
        <label>2</label>
    </ligand>
</feature>
<dbReference type="EMBL" id="JAUEOZ010000002">
    <property type="protein sequence ID" value="MDN2483690.1"/>
    <property type="molecule type" value="Genomic_DNA"/>
</dbReference>
<dbReference type="PANTHER" id="PTHR24960:SF79">
    <property type="entry name" value="PHOTOSYSTEM I IRON-SULFUR CENTER"/>
    <property type="match status" value="1"/>
</dbReference>
<dbReference type="InterPro" id="IPR004496">
    <property type="entry name" value="NapF"/>
</dbReference>
<sequence>MVDLNKRRFLTRKSNLKLNHQLPWLTSPQTLTQDCTQCGQCLTACETKIIVKGDAGFPTVDFNLDECTFCYRCAEACPEGLFNAQEESPWDIKATIGENCLAKQNIECRSCGDFCEPMAISFKLELGKVAQPEMNLDECNGCGACVSACPSKAINVSNQLQKGI</sequence>
<feature type="binding site" evidence="6">
    <location>
        <position position="35"/>
    </location>
    <ligand>
        <name>[4Fe-4S] cluster</name>
        <dbReference type="ChEBI" id="CHEBI:49883"/>
        <label>1</label>
    </ligand>
</feature>
<keyword evidence="3 6" id="KW-0677">Repeat</keyword>
<keyword evidence="4 6" id="KW-0408">Iron</keyword>
<evidence type="ECO:0000313" key="9">
    <source>
        <dbReference type="Proteomes" id="UP001169719"/>
    </source>
</evidence>
<dbReference type="PROSITE" id="PS51379">
    <property type="entry name" value="4FE4S_FER_2"/>
    <property type="match status" value="3"/>
</dbReference>
<feature type="binding site" evidence="6">
    <location>
        <position position="45"/>
    </location>
    <ligand>
        <name>[4Fe-4S] cluster</name>
        <dbReference type="ChEBI" id="CHEBI:49883"/>
        <label>1</label>
    </ligand>
</feature>
<feature type="binding site" evidence="6">
    <location>
        <position position="145"/>
    </location>
    <ligand>
        <name>[4Fe-4S] cluster</name>
        <dbReference type="ChEBI" id="CHEBI:49883"/>
        <label>3</label>
    </ligand>
</feature>
<keyword evidence="6" id="KW-0963">Cytoplasm</keyword>
<evidence type="ECO:0000259" key="7">
    <source>
        <dbReference type="PROSITE" id="PS51379"/>
    </source>
</evidence>
<dbReference type="InterPro" id="IPR017896">
    <property type="entry name" value="4Fe4S_Fe-S-bd"/>
</dbReference>
<evidence type="ECO:0000256" key="1">
    <source>
        <dbReference type="ARBA" id="ARBA00022485"/>
    </source>
</evidence>
<keyword evidence="9" id="KW-1185">Reference proteome</keyword>
<dbReference type="InterPro" id="IPR050157">
    <property type="entry name" value="PSI_iron-sulfur_center"/>
</dbReference>
<reference evidence="8" key="1">
    <citation type="submission" date="2024-05" db="EMBL/GenBank/DDBJ databases">
        <title>Genome Sequences of Four Agar- Degrading Marine Bacteria.</title>
        <authorList>
            <person name="Phillips E.K."/>
            <person name="Shaffer J.C."/>
            <person name="Henson M.W."/>
            <person name="Temperton B."/>
            <person name="Thrash C.J."/>
            <person name="Martin M.O."/>
        </authorList>
    </citation>
    <scope>NUCLEOTIDE SEQUENCE</scope>
    <source>
        <strain evidence="8">EKP203</strain>
    </source>
</reference>
<dbReference type="HAMAP" id="MF_02201">
    <property type="entry name" value="NapF"/>
    <property type="match status" value="1"/>
</dbReference>
<keyword evidence="2 6" id="KW-0479">Metal-binding</keyword>
<protein>
    <recommendedName>
        <fullName evidence="6">Ferredoxin-type protein NapF</fullName>
    </recommendedName>
</protein>
<feature type="binding site" evidence="6">
    <location>
        <position position="142"/>
    </location>
    <ligand>
        <name>[4Fe-4S] cluster</name>
        <dbReference type="ChEBI" id="CHEBI:49883"/>
        <label>3</label>
    </ligand>
</feature>
<feature type="domain" description="4Fe-4S ferredoxin-type" evidence="7">
    <location>
        <begin position="58"/>
        <end position="87"/>
    </location>
</feature>
<dbReference type="Pfam" id="PF12838">
    <property type="entry name" value="Fer4_7"/>
    <property type="match status" value="2"/>
</dbReference>
<evidence type="ECO:0000256" key="4">
    <source>
        <dbReference type="ARBA" id="ARBA00023004"/>
    </source>
</evidence>
<organism evidence="8 9">
    <name type="scientific">Vibrio agarivorans</name>
    <dbReference type="NCBI Taxonomy" id="153622"/>
    <lineage>
        <taxon>Bacteria</taxon>
        <taxon>Pseudomonadati</taxon>
        <taxon>Pseudomonadota</taxon>
        <taxon>Gammaproteobacteria</taxon>
        <taxon>Vibrionales</taxon>
        <taxon>Vibrionaceae</taxon>
        <taxon>Vibrio</taxon>
    </lineage>
</organism>
<feature type="binding site" evidence="6">
    <location>
        <position position="77"/>
    </location>
    <ligand>
        <name>[4Fe-4S] cluster</name>
        <dbReference type="ChEBI" id="CHEBI:49883"/>
        <label>2</label>
    </ligand>
</feature>
<keyword evidence="1 6" id="KW-0004">4Fe-4S</keyword>
<accession>A0ABT7Y6R0</accession>
<evidence type="ECO:0000256" key="5">
    <source>
        <dbReference type="ARBA" id="ARBA00023014"/>
    </source>
</evidence>
<dbReference type="InterPro" id="IPR017900">
    <property type="entry name" value="4Fe4S_Fe_S_CS"/>
</dbReference>
<feature type="binding site" evidence="6">
    <location>
        <position position="139"/>
    </location>
    <ligand>
        <name>[4Fe-4S] cluster</name>
        <dbReference type="ChEBI" id="CHEBI:49883"/>
        <label>3</label>
    </ligand>
</feature>
<feature type="binding site" evidence="6">
    <location>
        <position position="41"/>
    </location>
    <ligand>
        <name>[4Fe-4S] cluster</name>
        <dbReference type="ChEBI" id="CHEBI:49883"/>
        <label>1</label>
    </ligand>
</feature>
<feature type="domain" description="4Fe-4S ferredoxin-type" evidence="7">
    <location>
        <begin position="26"/>
        <end position="55"/>
    </location>
</feature>
<feature type="binding site" evidence="6">
    <location>
        <position position="38"/>
    </location>
    <ligand>
        <name>[4Fe-4S] cluster</name>
        <dbReference type="ChEBI" id="CHEBI:49883"/>
        <label>1</label>
    </ligand>
</feature>
<comment type="function">
    <text evidence="6">Could be involved in the maturation of NapA, the catalytic subunit of the periplasmic nitrate reductase, before its export into the periplasm.</text>
</comment>
<evidence type="ECO:0000256" key="2">
    <source>
        <dbReference type="ARBA" id="ARBA00022723"/>
    </source>
</evidence>
<evidence type="ECO:0000256" key="6">
    <source>
        <dbReference type="HAMAP-Rule" id="MF_02201"/>
    </source>
</evidence>
<evidence type="ECO:0000313" key="8">
    <source>
        <dbReference type="EMBL" id="MDN2483690.1"/>
    </source>
</evidence>
<dbReference type="Gene3D" id="3.30.70.20">
    <property type="match status" value="2"/>
</dbReference>
<comment type="caution">
    <text evidence="8">The sequence shown here is derived from an EMBL/GenBank/DDBJ whole genome shotgun (WGS) entry which is preliminary data.</text>
</comment>
<dbReference type="NCBIfam" id="TIGR00402">
    <property type="entry name" value="napF"/>
    <property type="match status" value="1"/>
</dbReference>
<comment type="subunit">
    <text evidence="6">Interacts with the cytoplasmic NapA precursor.</text>
</comment>
<dbReference type="PANTHER" id="PTHR24960">
    <property type="entry name" value="PHOTOSYSTEM I IRON-SULFUR CENTER-RELATED"/>
    <property type="match status" value="1"/>
</dbReference>
<dbReference type="Proteomes" id="UP001169719">
    <property type="component" value="Unassembled WGS sequence"/>
</dbReference>
<proteinExistence type="inferred from homology"/>
<dbReference type="PROSITE" id="PS00198">
    <property type="entry name" value="4FE4S_FER_1"/>
    <property type="match status" value="2"/>
</dbReference>
<gene>
    <name evidence="6 8" type="primary">napF</name>
    <name evidence="8" type="ORF">QWJ08_20280</name>
</gene>
<dbReference type="CDD" id="cd10564">
    <property type="entry name" value="NapF_like"/>
    <property type="match status" value="1"/>
</dbReference>
<comment type="similarity">
    <text evidence="6">Belongs to the NapF family.</text>
</comment>
<feature type="binding site" evidence="6">
    <location>
        <position position="149"/>
    </location>
    <ligand>
        <name>[4Fe-4S] cluster</name>
        <dbReference type="ChEBI" id="CHEBI:49883"/>
        <label>3</label>
    </ligand>
</feature>
<name>A0ABT7Y6R0_9VIBR</name>